<feature type="domain" description="MotA/TolQ/ExbB proton channel" evidence="9">
    <location>
        <begin position="181"/>
        <end position="290"/>
    </location>
</feature>
<dbReference type="PROSITE" id="PS51257">
    <property type="entry name" value="PROKAR_LIPOPROTEIN"/>
    <property type="match status" value="1"/>
</dbReference>
<comment type="subcellular location">
    <subcellularLocation>
        <location evidence="1">Cell membrane</location>
        <topology evidence="1">Multi-pass membrane protein</topology>
    </subcellularLocation>
    <subcellularLocation>
        <location evidence="6">Membrane</location>
        <topology evidence="6">Multi-pass membrane protein</topology>
    </subcellularLocation>
</comment>
<evidence type="ECO:0000256" key="7">
    <source>
        <dbReference type="SAM" id="MobiDB-lite"/>
    </source>
</evidence>
<dbReference type="PANTHER" id="PTHR30625:SF11">
    <property type="entry name" value="MOTA_TOLQ_EXBB PROTON CHANNEL DOMAIN-CONTAINING PROTEIN"/>
    <property type="match status" value="1"/>
</dbReference>
<accession>A0A286RLY0</accession>
<dbReference type="AlphaFoldDB" id="A0A286RLY0"/>
<keyword evidence="6" id="KW-0813">Transport</keyword>
<evidence type="ECO:0000256" key="2">
    <source>
        <dbReference type="ARBA" id="ARBA00022475"/>
    </source>
</evidence>
<feature type="transmembrane region" description="Helical" evidence="8">
    <location>
        <begin position="210"/>
        <end position="234"/>
    </location>
</feature>
<reference evidence="10 11" key="1">
    <citation type="journal article" name="Front. Microbiol.">
        <title>Sugar Metabolism of the First Thermophilic Planctomycete Thermogutta terrifontis: Comparative Genomic and Transcriptomic Approaches.</title>
        <authorList>
            <person name="Elcheninov A.G."/>
            <person name="Menzel P."/>
            <person name="Gudbergsdottir S.R."/>
            <person name="Slesarev A.I."/>
            <person name="Kadnikov V.V."/>
            <person name="Krogh A."/>
            <person name="Bonch-Osmolovskaya E.A."/>
            <person name="Peng X."/>
            <person name="Kublanov I.V."/>
        </authorList>
    </citation>
    <scope>NUCLEOTIDE SEQUENCE [LARGE SCALE GENOMIC DNA]</scope>
    <source>
        <strain evidence="10 11">R1</strain>
    </source>
</reference>
<keyword evidence="2" id="KW-1003">Cell membrane</keyword>
<name>A0A286RLY0_9BACT</name>
<keyword evidence="3 8" id="KW-0812">Transmembrane</keyword>
<feature type="transmembrane region" description="Helical" evidence="8">
    <location>
        <begin position="254"/>
        <end position="278"/>
    </location>
</feature>
<feature type="region of interest" description="Disordered" evidence="7">
    <location>
        <begin position="318"/>
        <end position="345"/>
    </location>
</feature>
<dbReference type="EMBL" id="CP018477">
    <property type="protein sequence ID" value="ASV76969.1"/>
    <property type="molecule type" value="Genomic_DNA"/>
</dbReference>
<dbReference type="RefSeq" id="WP_095416622.1">
    <property type="nucleotide sequence ID" value="NZ_CP018477.1"/>
</dbReference>
<dbReference type="Pfam" id="PF01618">
    <property type="entry name" value="MotA_ExbB"/>
    <property type="match status" value="1"/>
</dbReference>
<evidence type="ECO:0000256" key="6">
    <source>
        <dbReference type="RuleBase" id="RU004057"/>
    </source>
</evidence>
<comment type="similarity">
    <text evidence="6">Belongs to the exbB/tolQ family.</text>
</comment>
<evidence type="ECO:0000259" key="9">
    <source>
        <dbReference type="Pfam" id="PF01618"/>
    </source>
</evidence>
<dbReference type="GO" id="GO:0017038">
    <property type="term" value="P:protein import"/>
    <property type="evidence" value="ECO:0007669"/>
    <property type="project" value="TreeGrafter"/>
</dbReference>
<evidence type="ECO:0000313" key="11">
    <source>
        <dbReference type="Proteomes" id="UP000215086"/>
    </source>
</evidence>
<dbReference type="PANTHER" id="PTHR30625">
    <property type="entry name" value="PROTEIN TOLQ"/>
    <property type="match status" value="1"/>
</dbReference>
<dbReference type="OrthoDB" id="4045at2"/>
<sequence>MKALPLIKPWLAPRLLVVVVGVIAAGAALSVACRAEVPVPTTSPPAPSSVAPQATAGGGPASLEEADRKAEEALAAPPATQSDQQESAGKPGTIPQINVLDLAFRGGVLMIPITLMSILTVIFGLERALGLRRRKVVPAGLIRGLGQLVEDKRGFDPRGAYRLAQRYPSSAGNVLKAMLVKVGRPLPEIEQAMKEATEREADRLYSNVRFLTLSAAVTPLLGLLGTVQGMIQAFFVTSHLPTGADRAEMLAQGIYTALVTTFAGLCVAIPASVLAHYFEGRIQKLLRELDESLLGLLPQFERFEGRLRMGREQISTPDLLATAGLQRESPQPPPPPSPAETGAMP</sequence>
<evidence type="ECO:0000256" key="5">
    <source>
        <dbReference type="ARBA" id="ARBA00023136"/>
    </source>
</evidence>
<dbReference type="Proteomes" id="UP000215086">
    <property type="component" value="Chromosome"/>
</dbReference>
<evidence type="ECO:0000256" key="8">
    <source>
        <dbReference type="SAM" id="Phobius"/>
    </source>
</evidence>
<dbReference type="InterPro" id="IPR050790">
    <property type="entry name" value="ExbB/TolQ_transport"/>
</dbReference>
<evidence type="ECO:0000256" key="3">
    <source>
        <dbReference type="ARBA" id="ARBA00022692"/>
    </source>
</evidence>
<evidence type="ECO:0000256" key="1">
    <source>
        <dbReference type="ARBA" id="ARBA00004651"/>
    </source>
</evidence>
<gene>
    <name evidence="10" type="ORF">THTE_4368</name>
</gene>
<feature type="region of interest" description="Disordered" evidence="7">
    <location>
        <begin position="40"/>
        <end position="92"/>
    </location>
</feature>
<protein>
    <submittedName>
        <fullName evidence="10">MotA/TolQ/ExbB proton channel family protein</fullName>
    </submittedName>
</protein>
<keyword evidence="5 8" id="KW-0472">Membrane</keyword>
<organism evidence="10 11">
    <name type="scientific">Thermogutta terrifontis</name>
    <dbReference type="NCBI Taxonomy" id="1331910"/>
    <lineage>
        <taxon>Bacteria</taxon>
        <taxon>Pseudomonadati</taxon>
        <taxon>Planctomycetota</taxon>
        <taxon>Planctomycetia</taxon>
        <taxon>Pirellulales</taxon>
        <taxon>Thermoguttaceae</taxon>
        <taxon>Thermogutta</taxon>
    </lineage>
</organism>
<evidence type="ECO:0000256" key="4">
    <source>
        <dbReference type="ARBA" id="ARBA00022989"/>
    </source>
</evidence>
<dbReference type="GO" id="GO:0005886">
    <property type="term" value="C:plasma membrane"/>
    <property type="evidence" value="ECO:0007669"/>
    <property type="project" value="UniProtKB-SubCell"/>
</dbReference>
<feature type="transmembrane region" description="Helical" evidence="8">
    <location>
        <begin position="102"/>
        <end position="125"/>
    </location>
</feature>
<dbReference type="KEGG" id="ttf:THTE_4368"/>
<keyword evidence="6" id="KW-0653">Protein transport</keyword>
<keyword evidence="11" id="KW-1185">Reference proteome</keyword>
<evidence type="ECO:0000313" key="10">
    <source>
        <dbReference type="EMBL" id="ASV76969.1"/>
    </source>
</evidence>
<proteinExistence type="inferred from homology"/>
<dbReference type="InterPro" id="IPR002898">
    <property type="entry name" value="MotA_ExbB_proton_chnl"/>
</dbReference>
<keyword evidence="4 8" id="KW-1133">Transmembrane helix</keyword>